<dbReference type="eggNOG" id="COG0432">
    <property type="taxonomic scope" value="Bacteria"/>
</dbReference>
<protein>
    <recommendedName>
        <fullName evidence="4">YjbQ family protein</fullName>
    </recommendedName>
</protein>
<evidence type="ECO:0000313" key="2">
    <source>
        <dbReference type="EMBL" id="ACS84536.1"/>
    </source>
</evidence>
<dbReference type="EMBL" id="CP001654">
    <property type="protein sequence ID" value="ACS84536.1"/>
    <property type="molecule type" value="Genomic_DNA"/>
</dbReference>
<dbReference type="InterPro" id="IPR035917">
    <property type="entry name" value="YjbQ-like_sf"/>
</dbReference>
<dbReference type="HOGENOM" id="CLU_096980_0_2_6"/>
<organism evidence="2 3">
    <name type="scientific">Musicola paradisiaca (strain Ech703)</name>
    <name type="common">Dickeya paradisiaca</name>
    <name type="synonym">Dickeya dadantii</name>
    <dbReference type="NCBI Taxonomy" id="579405"/>
    <lineage>
        <taxon>Bacteria</taxon>
        <taxon>Pseudomonadati</taxon>
        <taxon>Pseudomonadota</taxon>
        <taxon>Gammaproteobacteria</taxon>
        <taxon>Enterobacterales</taxon>
        <taxon>Pectobacteriaceae</taxon>
        <taxon>Musicola</taxon>
    </lineage>
</organism>
<dbReference type="NCBIfam" id="TIGR00149">
    <property type="entry name" value="TIGR00149_YjbQ"/>
    <property type="match status" value="1"/>
</dbReference>
<proteinExistence type="inferred from homology"/>
<dbReference type="PANTHER" id="PTHR30615:SF8">
    <property type="entry name" value="UPF0047 PROTEIN C4A8.02C"/>
    <property type="match status" value="1"/>
</dbReference>
<dbReference type="KEGG" id="dda:Dd703_0725"/>
<gene>
    <name evidence="2" type="ordered locus">Dd703_0725</name>
</gene>
<comment type="similarity">
    <text evidence="1">Belongs to the UPF0047 family.</text>
</comment>
<dbReference type="RefSeq" id="WP_012764355.1">
    <property type="nucleotide sequence ID" value="NC_012880.1"/>
</dbReference>
<keyword evidence="3" id="KW-1185">Reference proteome</keyword>
<accession>C6CA61</accession>
<evidence type="ECO:0008006" key="4">
    <source>
        <dbReference type="Google" id="ProtNLM"/>
    </source>
</evidence>
<name>C6CA61_MUSP7</name>
<sequence>MWKQYDIRLKPKARGFHLITDEVLAQVPDLRLVRVGLLHVFLRHTSASLTLNENADPTVRQDFDSFFNRLVPEDEPYYRHTYEGSDDMPAHLKSSLLGNNLSLPVRDGRLHIGTWQGIYLCEHRNHGGSRTLVATLQGDAD</sequence>
<dbReference type="Gene3D" id="2.60.120.460">
    <property type="entry name" value="YjbQ-like"/>
    <property type="match status" value="1"/>
</dbReference>
<dbReference type="Pfam" id="PF01894">
    <property type="entry name" value="YjbQ"/>
    <property type="match status" value="1"/>
</dbReference>
<dbReference type="SUPFAM" id="SSF111038">
    <property type="entry name" value="YjbQ-like"/>
    <property type="match status" value="1"/>
</dbReference>
<dbReference type="STRING" id="579405.Dd703_0725"/>
<evidence type="ECO:0000256" key="1">
    <source>
        <dbReference type="ARBA" id="ARBA00005534"/>
    </source>
</evidence>
<dbReference type="PIRSF" id="PIRSF004681">
    <property type="entry name" value="UCP004681"/>
    <property type="match status" value="1"/>
</dbReference>
<reference evidence="2" key="1">
    <citation type="submission" date="2009-06" db="EMBL/GenBank/DDBJ databases">
        <title>Complete sequence of Dickeya dadantii Ech703.</title>
        <authorList>
            <consortium name="US DOE Joint Genome Institute"/>
            <person name="Lucas S."/>
            <person name="Copeland A."/>
            <person name="Lapidus A."/>
            <person name="Glavina del Rio T."/>
            <person name="Dalin E."/>
            <person name="Tice H."/>
            <person name="Bruce D."/>
            <person name="Goodwin L."/>
            <person name="Pitluck S."/>
            <person name="Chertkov O."/>
            <person name="Brettin T."/>
            <person name="Detter J.C."/>
            <person name="Han C."/>
            <person name="Larimer F."/>
            <person name="Land M."/>
            <person name="Hauser L."/>
            <person name="Kyrpides N."/>
            <person name="Mikhailova N."/>
            <person name="Balakrishnan V."/>
            <person name="Glasner J."/>
            <person name="Perna N.T."/>
        </authorList>
    </citation>
    <scope>NUCLEOTIDE SEQUENCE [LARGE SCALE GENOMIC DNA]</scope>
    <source>
        <strain evidence="2">Ech703</strain>
    </source>
</reference>
<dbReference type="InterPro" id="IPR001602">
    <property type="entry name" value="UPF0047_YjbQ-like"/>
</dbReference>
<evidence type="ECO:0000313" key="3">
    <source>
        <dbReference type="Proteomes" id="UP000002734"/>
    </source>
</evidence>
<dbReference type="Proteomes" id="UP000002734">
    <property type="component" value="Chromosome"/>
</dbReference>
<dbReference type="PANTHER" id="PTHR30615">
    <property type="entry name" value="UNCHARACTERIZED PROTEIN YJBQ-RELATED"/>
    <property type="match status" value="1"/>
</dbReference>
<dbReference type="AlphaFoldDB" id="C6CA61"/>